<dbReference type="Gene3D" id="2.60.120.1440">
    <property type="match status" value="1"/>
</dbReference>
<evidence type="ECO:0000313" key="4">
    <source>
        <dbReference type="EMBL" id="KKB57562.1"/>
    </source>
</evidence>
<dbReference type="PATRIC" id="fig|927665.4.peg.1415"/>
<keyword evidence="1" id="KW-1133">Transmembrane helix</keyword>
<feature type="domain" description="FecR protein" evidence="2">
    <location>
        <begin position="123"/>
        <end position="216"/>
    </location>
</feature>
<evidence type="ECO:0000259" key="3">
    <source>
        <dbReference type="Pfam" id="PF16344"/>
    </source>
</evidence>
<dbReference type="HOGENOM" id="CLU_050192_2_3_10"/>
<dbReference type="PANTHER" id="PTHR30273">
    <property type="entry name" value="PERIPLASMIC SIGNAL SENSOR AND SIGMA FACTOR ACTIVATOR FECR-RELATED"/>
    <property type="match status" value="1"/>
</dbReference>
<dbReference type="Gene3D" id="3.55.50.30">
    <property type="match status" value="1"/>
</dbReference>
<dbReference type="InterPro" id="IPR032508">
    <property type="entry name" value="FecR_C"/>
</dbReference>
<accession>A0A0F5JJG0</accession>
<evidence type="ECO:0008006" key="6">
    <source>
        <dbReference type="Google" id="ProtNLM"/>
    </source>
</evidence>
<protein>
    <recommendedName>
        <fullName evidence="6">FecR protein domain-containing protein</fullName>
    </recommendedName>
</protein>
<feature type="transmembrane region" description="Helical" evidence="1">
    <location>
        <begin position="90"/>
        <end position="108"/>
    </location>
</feature>
<dbReference type="AlphaFoldDB" id="A0A0F5JJG0"/>
<evidence type="ECO:0000256" key="1">
    <source>
        <dbReference type="SAM" id="Phobius"/>
    </source>
</evidence>
<dbReference type="Proteomes" id="UP000033047">
    <property type="component" value="Unassembled WGS sequence"/>
</dbReference>
<comment type="caution">
    <text evidence="4">The sequence shown here is derived from an EMBL/GenBank/DDBJ whole genome shotgun (WGS) entry which is preliminary data.</text>
</comment>
<dbReference type="STRING" id="927665.HMPREF1535_01383"/>
<keyword evidence="1" id="KW-0472">Membrane</keyword>
<dbReference type="PIRSF" id="PIRSF018266">
    <property type="entry name" value="FecR"/>
    <property type="match status" value="1"/>
</dbReference>
<feature type="domain" description="Protein FecR C-terminal" evidence="3">
    <location>
        <begin position="262"/>
        <end position="328"/>
    </location>
</feature>
<reference evidence="4 5" key="1">
    <citation type="submission" date="2013-04" db="EMBL/GenBank/DDBJ databases">
        <title>The Genome Sequence of Parabacteroides goldsteinii DSM 19448.</title>
        <authorList>
            <consortium name="The Broad Institute Genomics Platform"/>
            <person name="Earl A."/>
            <person name="Ward D."/>
            <person name="Feldgarden M."/>
            <person name="Gevers D."/>
            <person name="Martens E."/>
            <person name="Sakamoto M."/>
            <person name="Benno Y."/>
            <person name="Song Y."/>
            <person name="Liu C."/>
            <person name="Lee J."/>
            <person name="Bolanos M."/>
            <person name="Vaisanen M.L."/>
            <person name="Finegold S.M."/>
            <person name="Walker B."/>
            <person name="Young S."/>
            <person name="Zeng Q."/>
            <person name="Gargeya S."/>
            <person name="Fitzgerald M."/>
            <person name="Haas B."/>
            <person name="Abouelleil A."/>
            <person name="Allen A.W."/>
            <person name="Alvarado L."/>
            <person name="Arachchi H.M."/>
            <person name="Berlin A.M."/>
            <person name="Chapman S.B."/>
            <person name="Gainer-Dewar J."/>
            <person name="Goldberg J."/>
            <person name="Griggs A."/>
            <person name="Gujja S."/>
            <person name="Hansen M."/>
            <person name="Howarth C."/>
            <person name="Imamovic A."/>
            <person name="Ireland A."/>
            <person name="Larimer J."/>
            <person name="McCowan C."/>
            <person name="Murphy C."/>
            <person name="Pearson M."/>
            <person name="Poon T.W."/>
            <person name="Priest M."/>
            <person name="Roberts A."/>
            <person name="Saif S."/>
            <person name="Shea T."/>
            <person name="Sisk P."/>
            <person name="Sykes S."/>
            <person name="Wortman J."/>
            <person name="Nusbaum C."/>
            <person name="Birren B."/>
        </authorList>
    </citation>
    <scope>NUCLEOTIDE SEQUENCE [LARGE SCALE GENOMIC DNA]</scope>
    <source>
        <strain evidence="4 5">DSM 19448</strain>
    </source>
</reference>
<keyword evidence="1" id="KW-0812">Transmembrane</keyword>
<name>A0A0F5JJG0_9BACT</name>
<evidence type="ECO:0000313" key="5">
    <source>
        <dbReference type="Proteomes" id="UP000033047"/>
    </source>
</evidence>
<dbReference type="InterPro" id="IPR012373">
    <property type="entry name" value="Ferrdict_sens_TM"/>
</dbReference>
<dbReference type="RefSeq" id="WP_046145662.1">
    <property type="nucleotide sequence ID" value="NZ_KQ033912.1"/>
</dbReference>
<dbReference type="GO" id="GO:0016989">
    <property type="term" value="F:sigma factor antagonist activity"/>
    <property type="evidence" value="ECO:0007669"/>
    <property type="project" value="TreeGrafter"/>
</dbReference>
<evidence type="ECO:0000259" key="2">
    <source>
        <dbReference type="Pfam" id="PF04773"/>
    </source>
</evidence>
<organism evidence="4 5">
    <name type="scientific">Parabacteroides goldsteinii DSM 19448 = WAL 12034</name>
    <dbReference type="NCBI Taxonomy" id="927665"/>
    <lineage>
        <taxon>Bacteria</taxon>
        <taxon>Pseudomonadati</taxon>
        <taxon>Bacteroidota</taxon>
        <taxon>Bacteroidia</taxon>
        <taxon>Bacteroidales</taxon>
        <taxon>Tannerellaceae</taxon>
        <taxon>Parabacteroides</taxon>
    </lineage>
</organism>
<dbReference type="PANTHER" id="PTHR30273:SF2">
    <property type="entry name" value="PROTEIN FECR"/>
    <property type="match status" value="1"/>
</dbReference>
<gene>
    <name evidence="4" type="ORF">HMPREF1535_01383</name>
</gene>
<dbReference type="EMBL" id="AQHV01000009">
    <property type="protein sequence ID" value="KKB57562.1"/>
    <property type="molecule type" value="Genomic_DNA"/>
</dbReference>
<dbReference type="Pfam" id="PF16344">
    <property type="entry name" value="FecR_C"/>
    <property type="match status" value="1"/>
</dbReference>
<proteinExistence type="predicted"/>
<dbReference type="InterPro" id="IPR006860">
    <property type="entry name" value="FecR"/>
</dbReference>
<sequence>MSTSLYRNLKDWLTKYQTEQISRKEFRELRKEINNHSDEELFPVLLDSWNSWDNNGSLSSEDAQSLLVRIRQEMNIIPAPKIRKFNWRQIAAAIAFLIMGSLSVYLYVDNREITQLADRIMEVKVGKGERVSITLPDGTAVKLNSESILSYKQDFGKKDRRVSLSGEGYFDVQKDVQKKFVVNTEFMDIEVTGTSFNVYAYSNKDILEMALVQGSVTVSSVRPPFERLNVVPNEKVIYDKKTGTMKKITTSNVLETAWVSKELVFRSESMDAVLKRIGRKYGVSFEIMDSSLVKDTYTGVFDKEEIEEVIDILKVHYGFDYKIKGNEVQLFATNK</sequence>
<dbReference type="Pfam" id="PF04773">
    <property type="entry name" value="FecR"/>
    <property type="match status" value="1"/>
</dbReference>
<dbReference type="FunFam" id="2.60.120.1440:FF:000001">
    <property type="entry name" value="Putative anti-sigma factor"/>
    <property type="match status" value="1"/>
</dbReference>